<keyword evidence="3" id="KW-0326">Glycosidase</keyword>
<dbReference type="Pfam" id="PF00251">
    <property type="entry name" value="Glyco_hydro_32N"/>
    <property type="match status" value="1"/>
</dbReference>
<evidence type="ECO:0000313" key="5">
    <source>
        <dbReference type="EMBL" id="MBN1572655.1"/>
    </source>
</evidence>
<evidence type="ECO:0000256" key="3">
    <source>
        <dbReference type="ARBA" id="ARBA00023295"/>
    </source>
</evidence>
<keyword evidence="2" id="KW-0378">Hydrolase</keyword>
<comment type="similarity">
    <text evidence="1">Belongs to the glycosyl hydrolase 32 family.</text>
</comment>
<reference evidence="5" key="1">
    <citation type="journal article" date="2021" name="Environ. Microbiol.">
        <title>Genomic characterization of three novel Desulfobacterota classes expand the metabolic and phylogenetic diversity of the phylum.</title>
        <authorList>
            <person name="Murphy C.L."/>
            <person name="Biggerstaff J."/>
            <person name="Eichhorn A."/>
            <person name="Ewing E."/>
            <person name="Shahan R."/>
            <person name="Soriano D."/>
            <person name="Stewart S."/>
            <person name="VanMol K."/>
            <person name="Walker R."/>
            <person name="Walters P."/>
            <person name="Elshahed M.S."/>
            <person name="Youssef N.H."/>
        </authorList>
    </citation>
    <scope>NUCLEOTIDE SEQUENCE</scope>
    <source>
        <strain evidence="5">Zod_Metabat.24</strain>
    </source>
</reference>
<accession>A0A9D8KE77</accession>
<sequence length="327" mass="36173">MADKESISHAVHPGRFTWDFWYHYDAGKRIFHVLYLNAERELAKTDQHHFHSVVGYAKTADFEKFDWVNDDVFTADSGSWDNTSIWTGDVVRVKNGYLMFYTSRDAREESEGDFLTQNVGAALSADFISWERIPDFRIAPDARYYETAHVDGDTTIQAWRDPFVFRHGGETWMIIAAKAKALEVGRKGAVGLLKAKRGSLTQWEAMPPIYPTSAPGIYDELEVPQAYIDKDGKLTLVYSMKDVYDHAPGTGGKGGLHAVSVGDPAEAVEEQQPEVVLGYSSGVYAARVIPELGGVVVGFDLKDGGFVKSGVTTGLRSTDRDFSGIGV</sequence>
<gene>
    <name evidence="5" type="ORF">JW984_05590</name>
</gene>
<dbReference type="InterPro" id="IPR013148">
    <property type="entry name" value="Glyco_hydro_32_N"/>
</dbReference>
<dbReference type="SUPFAM" id="SSF75005">
    <property type="entry name" value="Arabinanase/levansucrase/invertase"/>
    <property type="match status" value="1"/>
</dbReference>
<dbReference type="GO" id="GO:0016798">
    <property type="term" value="F:hydrolase activity, acting on glycosyl bonds"/>
    <property type="evidence" value="ECO:0007669"/>
    <property type="project" value="UniProtKB-KW"/>
</dbReference>
<evidence type="ECO:0000259" key="4">
    <source>
        <dbReference type="Pfam" id="PF00251"/>
    </source>
</evidence>
<dbReference type="Gene3D" id="2.115.10.20">
    <property type="entry name" value="Glycosyl hydrolase domain, family 43"/>
    <property type="match status" value="1"/>
</dbReference>
<comment type="caution">
    <text evidence="5">The sequence shown here is derived from an EMBL/GenBank/DDBJ whole genome shotgun (WGS) entry which is preliminary data.</text>
</comment>
<evidence type="ECO:0000256" key="2">
    <source>
        <dbReference type="ARBA" id="ARBA00022801"/>
    </source>
</evidence>
<dbReference type="InterPro" id="IPR023296">
    <property type="entry name" value="Glyco_hydro_beta-prop_sf"/>
</dbReference>
<dbReference type="EMBL" id="JAFGIX010000027">
    <property type="protein sequence ID" value="MBN1572655.1"/>
    <property type="molecule type" value="Genomic_DNA"/>
</dbReference>
<evidence type="ECO:0000313" key="6">
    <source>
        <dbReference type="Proteomes" id="UP000809273"/>
    </source>
</evidence>
<name>A0A9D8KE77_9DELT</name>
<reference evidence="5" key="2">
    <citation type="submission" date="2021-01" db="EMBL/GenBank/DDBJ databases">
        <authorList>
            <person name="Hahn C.R."/>
            <person name="Youssef N.H."/>
            <person name="Elshahed M."/>
        </authorList>
    </citation>
    <scope>NUCLEOTIDE SEQUENCE</scope>
    <source>
        <strain evidence="5">Zod_Metabat.24</strain>
    </source>
</reference>
<feature type="domain" description="Glycosyl hydrolase family 32 N-terminal" evidence="4">
    <location>
        <begin position="54"/>
        <end position="215"/>
    </location>
</feature>
<dbReference type="Proteomes" id="UP000809273">
    <property type="component" value="Unassembled WGS sequence"/>
</dbReference>
<dbReference type="AlphaFoldDB" id="A0A9D8KE77"/>
<proteinExistence type="inferred from homology"/>
<evidence type="ECO:0000256" key="1">
    <source>
        <dbReference type="ARBA" id="ARBA00009902"/>
    </source>
</evidence>
<organism evidence="5 6">
    <name type="scientific">Candidatus Zymogenus saltonus</name>
    <dbReference type="NCBI Taxonomy" id="2844893"/>
    <lineage>
        <taxon>Bacteria</taxon>
        <taxon>Deltaproteobacteria</taxon>
        <taxon>Candidatus Zymogenia</taxon>
        <taxon>Candidatus Zymogeniales</taxon>
        <taxon>Candidatus Zymogenaceae</taxon>
        <taxon>Candidatus Zymogenus</taxon>
    </lineage>
</organism>
<protein>
    <submittedName>
        <fullName evidence="5">Beta-fructosidase</fullName>
    </submittedName>
</protein>